<feature type="chain" id="PRO_5043595398" evidence="1">
    <location>
        <begin position="28"/>
        <end position="72"/>
    </location>
</feature>
<proteinExistence type="predicted"/>
<keyword evidence="3" id="KW-1185">Reference proteome</keyword>
<dbReference type="Proteomes" id="UP001497516">
    <property type="component" value="Chromosome 6"/>
</dbReference>
<dbReference type="EMBL" id="OZ034819">
    <property type="protein sequence ID" value="CAL1393302.1"/>
    <property type="molecule type" value="Genomic_DNA"/>
</dbReference>
<keyword evidence="1" id="KW-0732">Signal</keyword>
<sequence>MGVNSSSFLGLLIAAAVLLVALNCSTTVLHLDKTPSVSVERHVAQDRARHARLFDGVANFPVYGSADPDLYG</sequence>
<evidence type="ECO:0000313" key="2">
    <source>
        <dbReference type="EMBL" id="CAL1393302.1"/>
    </source>
</evidence>
<reference evidence="2 3" key="1">
    <citation type="submission" date="2024-04" db="EMBL/GenBank/DDBJ databases">
        <authorList>
            <person name="Fracassetti M."/>
        </authorList>
    </citation>
    <scope>NUCLEOTIDE SEQUENCE [LARGE SCALE GENOMIC DNA]</scope>
</reference>
<gene>
    <name evidence="2" type="ORF">LTRI10_LOCUS33889</name>
</gene>
<protein>
    <submittedName>
        <fullName evidence="2">Uncharacterized protein</fullName>
    </submittedName>
</protein>
<dbReference type="AlphaFoldDB" id="A0AAV2F5R8"/>
<organism evidence="2 3">
    <name type="scientific">Linum trigynum</name>
    <dbReference type="NCBI Taxonomy" id="586398"/>
    <lineage>
        <taxon>Eukaryota</taxon>
        <taxon>Viridiplantae</taxon>
        <taxon>Streptophyta</taxon>
        <taxon>Embryophyta</taxon>
        <taxon>Tracheophyta</taxon>
        <taxon>Spermatophyta</taxon>
        <taxon>Magnoliopsida</taxon>
        <taxon>eudicotyledons</taxon>
        <taxon>Gunneridae</taxon>
        <taxon>Pentapetalae</taxon>
        <taxon>rosids</taxon>
        <taxon>fabids</taxon>
        <taxon>Malpighiales</taxon>
        <taxon>Linaceae</taxon>
        <taxon>Linum</taxon>
    </lineage>
</organism>
<feature type="signal peptide" evidence="1">
    <location>
        <begin position="1"/>
        <end position="27"/>
    </location>
</feature>
<evidence type="ECO:0000313" key="3">
    <source>
        <dbReference type="Proteomes" id="UP001497516"/>
    </source>
</evidence>
<evidence type="ECO:0000256" key="1">
    <source>
        <dbReference type="SAM" id="SignalP"/>
    </source>
</evidence>
<accession>A0AAV2F5R8</accession>
<name>A0AAV2F5R8_9ROSI</name>